<evidence type="ECO:0000313" key="1">
    <source>
        <dbReference type="EMBL" id="RKW69746.1"/>
    </source>
</evidence>
<proteinExistence type="predicted"/>
<name>A0A496PGZ1_9MICC</name>
<dbReference type="Proteomes" id="UP000273119">
    <property type="component" value="Unassembled WGS sequence"/>
</dbReference>
<comment type="caution">
    <text evidence="1">The sequence shown here is derived from an EMBL/GenBank/DDBJ whole genome shotgun (WGS) entry which is preliminary data.</text>
</comment>
<dbReference type="InterPro" id="IPR051159">
    <property type="entry name" value="Hexapeptide_acetyltransf"/>
</dbReference>
<dbReference type="PANTHER" id="PTHR23416">
    <property type="entry name" value="SIALIC ACID SYNTHASE-RELATED"/>
    <property type="match status" value="1"/>
</dbReference>
<dbReference type="Gene3D" id="2.160.10.10">
    <property type="entry name" value="Hexapeptide repeat proteins"/>
    <property type="match status" value="1"/>
</dbReference>
<protein>
    <recommendedName>
        <fullName evidence="3">Acyltransferase</fullName>
    </recommendedName>
</protein>
<keyword evidence="2" id="KW-1185">Reference proteome</keyword>
<gene>
    <name evidence="1" type="ORF">DWQ67_11670</name>
</gene>
<accession>A0A496PGZ1</accession>
<dbReference type="InterPro" id="IPR011004">
    <property type="entry name" value="Trimer_LpxA-like_sf"/>
</dbReference>
<evidence type="ECO:0000313" key="2">
    <source>
        <dbReference type="Proteomes" id="UP000273119"/>
    </source>
</evidence>
<dbReference type="AlphaFoldDB" id="A0A496PGZ1"/>
<evidence type="ECO:0008006" key="3">
    <source>
        <dbReference type="Google" id="ProtNLM"/>
    </source>
</evidence>
<reference evidence="1 2" key="1">
    <citation type="submission" date="2018-07" db="EMBL/GenBank/DDBJ databases">
        <title>Arthrobacter sp. nov., isolated from raw cow's milk with high bacterial count.</title>
        <authorList>
            <person name="Hahne J."/>
            <person name="Isele D."/>
            <person name="Lipski A."/>
        </authorList>
    </citation>
    <scope>NUCLEOTIDE SEQUENCE [LARGE SCALE GENOMIC DNA]</scope>
    <source>
        <strain evidence="1 2">JZ R-183</strain>
    </source>
</reference>
<sequence length="205" mass="21906">MRVTSSDFRTRPLDERGNIVAQDGTLDQRAHVAFAGRNNRLVIDGQVRLDKVTIRFRGDNAQVTIGALAPGERLSLDLSVADGAKIEIGANVTTEKVLTVATTDGAHVRIGAGSHLGNNVSIVADDSRRLGPRQDERRNDVTIGANVWIMRATEVRAGANIGDGAVLEMVPLVDDELPAGMLVRGLPATAVRPVTWDPESLTASR</sequence>
<dbReference type="EMBL" id="QQXL01000007">
    <property type="protein sequence ID" value="RKW69746.1"/>
    <property type="molecule type" value="Genomic_DNA"/>
</dbReference>
<dbReference type="SUPFAM" id="SSF51161">
    <property type="entry name" value="Trimeric LpxA-like enzymes"/>
    <property type="match status" value="1"/>
</dbReference>
<organism evidence="1 2">
    <name type="scientific">Galactobacter caseinivorans</name>
    <dbReference type="NCBI Taxonomy" id="2676123"/>
    <lineage>
        <taxon>Bacteria</taxon>
        <taxon>Bacillati</taxon>
        <taxon>Actinomycetota</taxon>
        <taxon>Actinomycetes</taxon>
        <taxon>Micrococcales</taxon>
        <taxon>Micrococcaceae</taxon>
        <taxon>Galactobacter</taxon>
    </lineage>
</organism>